<name>F5Y0C2_RAMTT</name>
<evidence type="ECO:0000313" key="3">
    <source>
        <dbReference type="Proteomes" id="UP000008385"/>
    </source>
</evidence>
<dbReference type="EMBL" id="CP000245">
    <property type="protein sequence ID" value="AEG92144.1"/>
    <property type="molecule type" value="Genomic_DNA"/>
</dbReference>
<feature type="compositionally biased region" description="Basic and acidic residues" evidence="1">
    <location>
        <begin position="54"/>
        <end position="63"/>
    </location>
</feature>
<dbReference type="Proteomes" id="UP000008385">
    <property type="component" value="Chromosome"/>
</dbReference>
<accession>F5Y0C2</accession>
<dbReference type="STRING" id="365046.Rta_10590"/>
<reference evidence="3" key="1">
    <citation type="submission" date="2006-01" db="EMBL/GenBank/DDBJ databases">
        <title>Genome of the cyst-dividing bacterium Ramlibacter tataouinensis.</title>
        <authorList>
            <person name="Barakat M."/>
            <person name="Ortet P."/>
            <person name="De Luca G."/>
            <person name="Jourlin-Castelli C."/>
            <person name="Ansaldi M."/>
            <person name="Py B."/>
            <person name="Fichant G."/>
            <person name="Coutinho P."/>
            <person name="Voulhoux R."/>
            <person name="Bastien O."/>
            <person name="Roy S."/>
            <person name="Marechal E."/>
            <person name="Henrissat B."/>
            <person name="Quentin Y."/>
            <person name="Noirot P."/>
            <person name="Filloux A."/>
            <person name="Mejean V."/>
            <person name="DuBow M."/>
            <person name="Barras F."/>
            <person name="Heulin T."/>
        </authorList>
    </citation>
    <scope>NUCLEOTIDE SEQUENCE [LARGE SCALE GENOMIC DNA]</scope>
    <source>
        <strain evidence="3">ATCC BAA-407 / DSM 14655 / LMG 21543 / TTB310</strain>
    </source>
</reference>
<proteinExistence type="predicted"/>
<feature type="compositionally biased region" description="Low complexity" evidence="1">
    <location>
        <begin position="27"/>
        <end position="48"/>
    </location>
</feature>
<evidence type="ECO:0000313" key="2">
    <source>
        <dbReference type="EMBL" id="AEG92144.1"/>
    </source>
</evidence>
<feature type="region of interest" description="Disordered" evidence="1">
    <location>
        <begin position="25"/>
        <end position="63"/>
    </location>
</feature>
<keyword evidence="3" id="KW-1185">Reference proteome</keyword>
<protein>
    <submittedName>
        <fullName evidence="2">Uncharacterized protein</fullName>
    </submittedName>
</protein>
<dbReference type="AlphaFoldDB" id="F5Y0C2"/>
<organism evidence="2 3">
    <name type="scientific">Ramlibacter tataouinensis (strain ATCC BAA-407 / DSM 14655 / LMG 21543 / TTB310)</name>
    <dbReference type="NCBI Taxonomy" id="365046"/>
    <lineage>
        <taxon>Bacteria</taxon>
        <taxon>Pseudomonadati</taxon>
        <taxon>Pseudomonadota</taxon>
        <taxon>Betaproteobacteria</taxon>
        <taxon>Burkholderiales</taxon>
        <taxon>Comamonadaceae</taxon>
        <taxon>Ramlibacter</taxon>
    </lineage>
</organism>
<gene>
    <name evidence="2" type="ordered locus">Rta_10590</name>
</gene>
<reference evidence="2 3" key="2">
    <citation type="journal article" date="2011" name="PLoS ONE">
        <title>The Cyst-Dividing Bacterium Ramlibacter tataouinensis TTB310 Genome Reveals a Well-Stocked Toolbox for Adaptation to a Desert Environment.</title>
        <authorList>
            <person name="De Luca G."/>
            <person name="Barakat M."/>
            <person name="Ortet P."/>
            <person name="Fochesato S."/>
            <person name="Jourlin-Castelli C."/>
            <person name="Ansaldi M."/>
            <person name="Py B."/>
            <person name="Fichant G."/>
            <person name="Coutinho P.M."/>
            <person name="Voulhoux R."/>
            <person name="Bastien O."/>
            <person name="Marechal E."/>
            <person name="Henrissat B."/>
            <person name="Quentin Y."/>
            <person name="Noirot P."/>
            <person name="Filloux A."/>
            <person name="Mejean V."/>
            <person name="Dubow M.S."/>
            <person name="Barras F."/>
            <person name="Barbe V."/>
            <person name="Weissenbach J."/>
            <person name="Mihalcescu I."/>
            <person name="Vermeglio A."/>
            <person name="Achouak W."/>
            <person name="Heulin T."/>
        </authorList>
    </citation>
    <scope>NUCLEOTIDE SEQUENCE [LARGE SCALE GENOMIC DNA]</scope>
    <source>
        <strain evidence="3">ATCC BAA-407 / DSM 14655 / LMG 21543 / TTB310</strain>
    </source>
</reference>
<evidence type="ECO:0000256" key="1">
    <source>
        <dbReference type="SAM" id="MobiDB-lite"/>
    </source>
</evidence>
<dbReference type="RefSeq" id="WP_013900377.1">
    <property type="nucleotide sequence ID" value="NC_015677.1"/>
</dbReference>
<sequence>MFRKLVLFAITSGLAKKAWDAYQQKNAMASSGSSPSGGRMSAGGASRRTAMRAPRAESKPDAS</sequence>
<dbReference type="HOGENOM" id="CLU_2882768_0_0_4"/>
<dbReference type="KEGG" id="rta:Rta_10590"/>